<dbReference type="PANTHER" id="PTHR43214:SF24">
    <property type="entry name" value="TRANSCRIPTIONAL REGULATORY PROTEIN NARL-RELATED"/>
    <property type="match status" value="1"/>
</dbReference>
<dbReference type="RefSeq" id="WP_038089164.1">
    <property type="nucleotide sequence ID" value="NZ_JMIR01000017.1"/>
</dbReference>
<name>A0A074LP16_9BACL</name>
<evidence type="ECO:0000256" key="2">
    <source>
        <dbReference type="ARBA" id="ARBA00023015"/>
    </source>
</evidence>
<dbReference type="PROSITE" id="PS00622">
    <property type="entry name" value="HTH_LUXR_1"/>
    <property type="match status" value="1"/>
</dbReference>
<evidence type="ECO:0000259" key="7">
    <source>
        <dbReference type="PROSITE" id="PS50110"/>
    </source>
</evidence>
<keyword evidence="2" id="KW-0805">Transcription regulation</keyword>
<keyword evidence="4" id="KW-0804">Transcription</keyword>
<dbReference type="SUPFAM" id="SSF52172">
    <property type="entry name" value="CheY-like"/>
    <property type="match status" value="1"/>
</dbReference>
<feature type="domain" description="HTH luxR-type" evidence="6">
    <location>
        <begin position="146"/>
        <end position="211"/>
    </location>
</feature>
<evidence type="ECO:0000313" key="8">
    <source>
        <dbReference type="EMBL" id="KEO82849.1"/>
    </source>
</evidence>
<dbReference type="PROSITE" id="PS50043">
    <property type="entry name" value="HTH_LUXR_2"/>
    <property type="match status" value="1"/>
</dbReference>
<dbReference type="EMBL" id="JMIR01000017">
    <property type="protein sequence ID" value="KEO82849.1"/>
    <property type="molecule type" value="Genomic_DNA"/>
</dbReference>
<organism evidence="8 9">
    <name type="scientific">Tumebacillus flagellatus</name>
    <dbReference type="NCBI Taxonomy" id="1157490"/>
    <lineage>
        <taxon>Bacteria</taxon>
        <taxon>Bacillati</taxon>
        <taxon>Bacillota</taxon>
        <taxon>Bacilli</taxon>
        <taxon>Bacillales</taxon>
        <taxon>Alicyclobacillaceae</taxon>
        <taxon>Tumebacillus</taxon>
    </lineage>
</organism>
<protein>
    <submittedName>
        <fullName evidence="8">Chemotaxis protein CheY</fullName>
    </submittedName>
</protein>
<dbReference type="eggNOG" id="COG2197">
    <property type="taxonomic scope" value="Bacteria"/>
</dbReference>
<dbReference type="InterPro" id="IPR011006">
    <property type="entry name" value="CheY-like_superfamily"/>
</dbReference>
<evidence type="ECO:0000256" key="1">
    <source>
        <dbReference type="ARBA" id="ARBA00022553"/>
    </source>
</evidence>
<dbReference type="Proteomes" id="UP000027931">
    <property type="component" value="Unassembled WGS sequence"/>
</dbReference>
<dbReference type="AlphaFoldDB" id="A0A074LP16"/>
<gene>
    <name evidence="8" type="ORF">EL26_13150</name>
</gene>
<dbReference type="STRING" id="1157490.EL26_13150"/>
<evidence type="ECO:0000256" key="3">
    <source>
        <dbReference type="ARBA" id="ARBA00023125"/>
    </source>
</evidence>
<dbReference type="InterPro" id="IPR039420">
    <property type="entry name" value="WalR-like"/>
</dbReference>
<feature type="modified residue" description="4-aspartylphosphate" evidence="5">
    <location>
        <position position="57"/>
    </location>
</feature>
<evidence type="ECO:0000256" key="4">
    <source>
        <dbReference type="ARBA" id="ARBA00023163"/>
    </source>
</evidence>
<dbReference type="SUPFAM" id="SSF46894">
    <property type="entry name" value="C-terminal effector domain of the bipartite response regulators"/>
    <property type="match status" value="1"/>
</dbReference>
<dbReference type="PANTHER" id="PTHR43214">
    <property type="entry name" value="TWO-COMPONENT RESPONSE REGULATOR"/>
    <property type="match status" value="1"/>
</dbReference>
<keyword evidence="3" id="KW-0238">DNA-binding</keyword>
<keyword evidence="9" id="KW-1185">Reference proteome</keyword>
<dbReference type="GO" id="GO:0000160">
    <property type="term" value="P:phosphorelay signal transduction system"/>
    <property type="evidence" value="ECO:0007669"/>
    <property type="project" value="InterPro"/>
</dbReference>
<dbReference type="PROSITE" id="PS50110">
    <property type="entry name" value="RESPONSE_REGULATORY"/>
    <property type="match status" value="1"/>
</dbReference>
<dbReference type="InterPro" id="IPR058245">
    <property type="entry name" value="NreC/VraR/RcsB-like_REC"/>
</dbReference>
<dbReference type="Pfam" id="PF00072">
    <property type="entry name" value="Response_reg"/>
    <property type="match status" value="1"/>
</dbReference>
<dbReference type="GO" id="GO:0006355">
    <property type="term" value="P:regulation of DNA-templated transcription"/>
    <property type="evidence" value="ECO:0007669"/>
    <property type="project" value="InterPro"/>
</dbReference>
<dbReference type="CDD" id="cd17535">
    <property type="entry name" value="REC_NarL-like"/>
    <property type="match status" value="1"/>
</dbReference>
<comment type="caution">
    <text evidence="8">The sequence shown here is derived from an EMBL/GenBank/DDBJ whole genome shotgun (WGS) entry which is preliminary data.</text>
</comment>
<sequence>MNQIFRVLIADDSEHAREGIRYILSTDPRFEIIGEACNGLQALEMTESLMPDLILMDINMPVMNGLDTTKEIKIRYPYVKIVVITVSDDVSYLFEALKKGAQGYLQKNLNPQSWVEYLVSVVMDEVPMTRGLATKLLEEFIEVERRPSKKNPLSSREQDILKHVATGYTNRRIAEELSISENTVKNHLKNILQKLHLENRVQLTNYAHEQGWIQK</sequence>
<accession>A0A074LP16</accession>
<dbReference type="SMART" id="SM00448">
    <property type="entry name" value="REC"/>
    <property type="match status" value="1"/>
</dbReference>
<evidence type="ECO:0000313" key="9">
    <source>
        <dbReference type="Proteomes" id="UP000027931"/>
    </source>
</evidence>
<reference evidence="8 9" key="1">
    <citation type="journal article" date="2013" name="Int. J. Syst. Evol. Microbiol.">
        <title>Tumebacillus flagellatus sp. nov., an alpha-amylase/pullulanase-producing bacterium isolated from cassava wastewater.</title>
        <authorList>
            <person name="Wang Q."/>
            <person name="Xie N."/>
            <person name="Qin Y."/>
            <person name="Shen N."/>
            <person name="Zhu J."/>
            <person name="Mi H."/>
            <person name="Huang R."/>
        </authorList>
    </citation>
    <scope>NUCLEOTIDE SEQUENCE [LARGE SCALE GENOMIC DNA]</scope>
    <source>
        <strain evidence="8 9">GST4</strain>
    </source>
</reference>
<dbReference type="InterPro" id="IPR000792">
    <property type="entry name" value="Tscrpt_reg_LuxR_C"/>
</dbReference>
<proteinExistence type="predicted"/>
<dbReference type="SMART" id="SM00421">
    <property type="entry name" value="HTH_LUXR"/>
    <property type="match status" value="1"/>
</dbReference>
<dbReference type="GO" id="GO:0003677">
    <property type="term" value="F:DNA binding"/>
    <property type="evidence" value="ECO:0007669"/>
    <property type="project" value="UniProtKB-KW"/>
</dbReference>
<dbReference type="CDD" id="cd06170">
    <property type="entry name" value="LuxR_C_like"/>
    <property type="match status" value="1"/>
</dbReference>
<dbReference type="Pfam" id="PF00196">
    <property type="entry name" value="GerE"/>
    <property type="match status" value="1"/>
</dbReference>
<keyword evidence="1 5" id="KW-0597">Phosphoprotein</keyword>
<dbReference type="InterPro" id="IPR016032">
    <property type="entry name" value="Sig_transdc_resp-reg_C-effctor"/>
</dbReference>
<dbReference type="PRINTS" id="PR00038">
    <property type="entry name" value="HTHLUXR"/>
</dbReference>
<dbReference type="InterPro" id="IPR001789">
    <property type="entry name" value="Sig_transdc_resp-reg_receiver"/>
</dbReference>
<evidence type="ECO:0000259" key="6">
    <source>
        <dbReference type="PROSITE" id="PS50043"/>
    </source>
</evidence>
<dbReference type="Gene3D" id="3.40.50.2300">
    <property type="match status" value="1"/>
</dbReference>
<dbReference type="OrthoDB" id="9779069at2"/>
<evidence type="ECO:0000256" key="5">
    <source>
        <dbReference type="PROSITE-ProRule" id="PRU00169"/>
    </source>
</evidence>
<feature type="domain" description="Response regulatory" evidence="7">
    <location>
        <begin position="6"/>
        <end position="122"/>
    </location>
</feature>